<keyword evidence="3" id="KW-0378">Hydrolase</keyword>
<dbReference type="InterPro" id="IPR025275">
    <property type="entry name" value="DUF4015"/>
</dbReference>
<sequence>MRKNYGYDSYRGRSPLRSVLKWIIALLAAVLVLTVAALLWLQQFMVYSSEGGRLVFPWTEQSTPSASPSAEWESPAVSPTVVVVTPEAPAPEYLHAALLPREALSDGTAEDRLAEAGAQAVLFDMKGDDGSLAYVSALDLAVRAGASAADPDRNAAIRELNGREGLYTVARVSCFKDDKLSDADRSLNITTNSGYRWTDPEGLKWSSPTSQTVRQYVAGVCAELADLGFDEILLDNAGYPTQGNLGYIKPGAAYDRAQFSTVIGEFYKEVEEALSDYPEVRLSVATDRDTLEKGKDERSGQTVAALAQSADRLWVRGIGAGWAQCVERLEAVGFEEPEVHLVSVQDEPGAKDRSWVCWP</sequence>
<dbReference type="SUPFAM" id="SSF51445">
    <property type="entry name" value="(Trans)glycosidases"/>
    <property type="match status" value="1"/>
</dbReference>
<feature type="domain" description="DUF4015" evidence="2">
    <location>
        <begin position="117"/>
        <end position="311"/>
    </location>
</feature>
<keyword evidence="1" id="KW-0812">Transmembrane</keyword>
<dbReference type="GO" id="GO:0016787">
    <property type="term" value="F:hydrolase activity"/>
    <property type="evidence" value="ECO:0007669"/>
    <property type="project" value="UniProtKB-KW"/>
</dbReference>
<evidence type="ECO:0000313" key="4">
    <source>
        <dbReference type="Proteomes" id="UP001204562"/>
    </source>
</evidence>
<dbReference type="Gene3D" id="3.20.20.80">
    <property type="entry name" value="Glycosidases"/>
    <property type="match status" value="1"/>
</dbReference>
<dbReference type="Pfam" id="PF13200">
    <property type="entry name" value="DUF4015"/>
    <property type="match status" value="1"/>
</dbReference>
<reference evidence="3" key="1">
    <citation type="submission" date="2022-06" db="EMBL/GenBank/DDBJ databases">
        <title>Isolation of gut microbiota from human fecal samples.</title>
        <authorList>
            <person name="Pamer E.G."/>
            <person name="Barat B."/>
            <person name="Waligurski E."/>
            <person name="Medina S."/>
            <person name="Paddock L."/>
            <person name="Mostad J."/>
        </authorList>
    </citation>
    <scope>NUCLEOTIDE SEQUENCE</scope>
    <source>
        <strain evidence="3">DFI.9.91</strain>
    </source>
</reference>
<dbReference type="RefSeq" id="WP_256303897.1">
    <property type="nucleotide sequence ID" value="NZ_JANFYS010000014.1"/>
</dbReference>
<evidence type="ECO:0000256" key="1">
    <source>
        <dbReference type="SAM" id="Phobius"/>
    </source>
</evidence>
<accession>A0AAW5JNK7</accession>
<dbReference type="EMBL" id="JANFYS010000014">
    <property type="protein sequence ID" value="MCQ4770422.1"/>
    <property type="molecule type" value="Genomic_DNA"/>
</dbReference>
<evidence type="ECO:0000313" key="3">
    <source>
        <dbReference type="EMBL" id="MCQ4770422.1"/>
    </source>
</evidence>
<name>A0AAW5JNK7_9FIRM</name>
<protein>
    <submittedName>
        <fullName evidence="3">Glycoside hydrolase</fullName>
    </submittedName>
</protein>
<keyword evidence="1" id="KW-1133">Transmembrane helix</keyword>
<proteinExistence type="predicted"/>
<organism evidence="3 4">
    <name type="scientific">Intestinimonas massiliensis</name>
    <name type="common">ex Afouda et al. 2020</name>
    <dbReference type="NCBI Taxonomy" id="1673721"/>
    <lineage>
        <taxon>Bacteria</taxon>
        <taxon>Bacillati</taxon>
        <taxon>Bacillota</taxon>
        <taxon>Clostridia</taxon>
        <taxon>Eubacteriales</taxon>
        <taxon>Intestinimonas</taxon>
    </lineage>
</organism>
<comment type="caution">
    <text evidence="3">The sequence shown here is derived from an EMBL/GenBank/DDBJ whole genome shotgun (WGS) entry which is preliminary data.</text>
</comment>
<evidence type="ECO:0000259" key="2">
    <source>
        <dbReference type="Pfam" id="PF13200"/>
    </source>
</evidence>
<gene>
    <name evidence="3" type="ORF">NE579_08090</name>
</gene>
<keyword evidence="1" id="KW-0472">Membrane</keyword>
<feature type="transmembrane region" description="Helical" evidence="1">
    <location>
        <begin position="20"/>
        <end position="41"/>
    </location>
</feature>
<dbReference type="InterPro" id="IPR017853">
    <property type="entry name" value="GH"/>
</dbReference>
<dbReference type="Proteomes" id="UP001204562">
    <property type="component" value="Unassembled WGS sequence"/>
</dbReference>
<dbReference type="AlphaFoldDB" id="A0AAW5JNK7"/>